<comment type="subunit">
    <text evidence="2">Part of the cohesin complex which is composed of a heterodimer between a SMC1 protein (SMC1A or SMC1B) and SMC3, which are attached via their hinge domain, and RAD21 which link them at their heads, and one STAG protein.</text>
</comment>
<accession>A0A8C3VBV0</accession>
<dbReference type="GO" id="GO:0051301">
    <property type="term" value="P:cell division"/>
    <property type="evidence" value="ECO:0007669"/>
    <property type="project" value="UniProtKB-UniRule"/>
</dbReference>
<evidence type="ECO:0000256" key="3">
    <source>
        <dbReference type="SAM" id="Coils"/>
    </source>
</evidence>
<keyword evidence="2" id="KW-0132">Cell division</keyword>
<feature type="domain" description="SCD" evidence="5">
    <location>
        <begin position="231"/>
        <end position="316"/>
    </location>
</feature>
<feature type="coiled-coil region" evidence="3">
    <location>
        <begin position="172"/>
        <end position="225"/>
    </location>
</feature>
<dbReference type="GO" id="GO:0003682">
    <property type="term" value="F:chromatin binding"/>
    <property type="evidence" value="ECO:0007669"/>
    <property type="project" value="TreeGrafter"/>
</dbReference>
<dbReference type="InterPro" id="IPR056396">
    <property type="entry name" value="HEAT_SCC3-SA"/>
</dbReference>
<evidence type="ECO:0000256" key="1">
    <source>
        <dbReference type="ARBA" id="ARBA00005486"/>
    </source>
</evidence>
<keyword evidence="2" id="KW-0159">Chromosome partition</keyword>
<dbReference type="Ensembl" id="ENSCUST00005026326.1">
    <property type="protein sequence ID" value="ENSCUSP00005025420.1"/>
    <property type="gene ID" value="ENSCUSG00005014890.1"/>
</dbReference>
<comment type="subcellular location">
    <subcellularLocation>
        <location evidence="2">Nucleus</location>
    </subcellularLocation>
    <subcellularLocation>
        <location evidence="2">Chromosome</location>
    </subcellularLocation>
    <subcellularLocation>
        <location evidence="2">Chromosome</location>
        <location evidence="2">Centromere</location>
    </subcellularLocation>
</comment>
<reference evidence="6" key="1">
    <citation type="submission" date="2020-10" db="EMBL/GenBank/DDBJ databases">
        <title>Catharus ustulatus (Swainson's thrush) genome, bCatUst1, primary haplotype v2.</title>
        <authorList>
            <person name="Delmore K."/>
            <person name="Vafadar M."/>
            <person name="Formenti G."/>
            <person name="Chow W."/>
            <person name="Pelan S."/>
            <person name="Howe K."/>
            <person name="Rhie A."/>
            <person name="Mountcastle J."/>
            <person name="Haase B."/>
            <person name="Fedrigo O."/>
            <person name="Jarvis E.D."/>
        </authorList>
    </citation>
    <scope>NUCLEOTIDE SEQUENCE [LARGE SCALE GENOMIC DNA]</scope>
</reference>
<evidence type="ECO:0000256" key="4">
    <source>
        <dbReference type="SAM" id="MobiDB-lite"/>
    </source>
</evidence>
<dbReference type="PROSITE" id="PS51425">
    <property type="entry name" value="SCD"/>
    <property type="match status" value="1"/>
</dbReference>
<dbReference type="GO" id="GO:0000775">
    <property type="term" value="C:chromosome, centromeric region"/>
    <property type="evidence" value="ECO:0007669"/>
    <property type="project" value="UniProtKB-SubCell"/>
</dbReference>
<gene>
    <name evidence="6" type="primary">STAG2</name>
</gene>
<organism evidence="6 7">
    <name type="scientific">Catharus ustulatus</name>
    <name type="common">Russet-backed thrush</name>
    <name type="synonym">Hylocichla ustulatus</name>
    <dbReference type="NCBI Taxonomy" id="91951"/>
    <lineage>
        <taxon>Eukaryota</taxon>
        <taxon>Metazoa</taxon>
        <taxon>Chordata</taxon>
        <taxon>Craniata</taxon>
        <taxon>Vertebrata</taxon>
        <taxon>Euteleostomi</taxon>
        <taxon>Archelosauria</taxon>
        <taxon>Archosauria</taxon>
        <taxon>Dinosauria</taxon>
        <taxon>Saurischia</taxon>
        <taxon>Theropoda</taxon>
        <taxon>Coelurosauria</taxon>
        <taxon>Aves</taxon>
        <taxon>Neognathae</taxon>
        <taxon>Neoaves</taxon>
        <taxon>Telluraves</taxon>
        <taxon>Australaves</taxon>
        <taxon>Passeriformes</taxon>
        <taxon>Turdidae</taxon>
        <taxon>Catharus</taxon>
    </lineage>
</organism>
<evidence type="ECO:0000313" key="7">
    <source>
        <dbReference type="Proteomes" id="UP000694563"/>
    </source>
</evidence>
<dbReference type="PANTHER" id="PTHR11199:SF3">
    <property type="entry name" value="COHESIN SUBUNIT SA-2"/>
    <property type="match status" value="1"/>
</dbReference>
<dbReference type="Pfam" id="PF24571">
    <property type="entry name" value="HEAT_SCC3-SA"/>
    <property type="match status" value="1"/>
</dbReference>
<protein>
    <recommendedName>
        <fullName evidence="2">Cohesin subunit SA</fullName>
    </recommendedName>
    <alternativeName>
        <fullName evidence="2">SCC3 homolog</fullName>
    </alternativeName>
    <alternativeName>
        <fullName evidence="2">Stromal antigen</fullName>
    </alternativeName>
</protein>
<dbReference type="InterPro" id="IPR039662">
    <property type="entry name" value="Cohesin_Scc3/SA"/>
</dbReference>
<comment type="function">
    <text evidence="2">Component of cohesin complex, a complex required for the cohesion of sister chromatids after DNA replication. The cohesin complex apparently forms a large proteinaceous ring within which sister chromatids can be trapped. At anaphase, the complex is cleaved and dissociates from chromatin, allowing sister chromatids to segregate.</text>
</comment>
<dbReference type="Pfam" id="PF21581">
    <property type="entry name" value="SCD"/>
    <property type="match status" value="1"/>
</dbReference>
<feature type="region of interest" description="Disordered" evidence="4">
    <location>
        <begin position="983"/>
        <end position="1018"/>
    </location>
</feature>
<dbReference type="InterPro" id="IPR016024">
    <property type="entry name" value="ARM-type_fold"/>
</dbReference>
<keyword evidence="2" id="KW-0539">Nucleus</keyword>
<keyword evidence="3" id="KW-0175">Coiled coil</keyword>
<proteinExistence type="inferred from homology"/>
<evidence type="ECO:0000256" key="2">
    <source>
        <dbReference type="RuleBase" id="RU369063"/>
    </source>
</evidence>
<dbReference type="InterPro" id="IPR013721">
    <property type="entry name" value="STAG"/>
</dbReference>
<sequence>TENSDRKLWRFCIVQLSLETLNYSIIYAFFVFFQSVVDDWIESYKHDRDIALLDLINFFIQCSGCKGVVTAEMFRHMQNSEIIRKMTEEFDEDSGDYPLTMAGPQWKKFKSSFCEFIGVLVRQCQYSIIYDEYMMDTVISLLTGLSDSQVRAFRHTSTLAAMKLMTALVNVALNLSINMDNTQRQYEAERNKIIGKRANDRLELLLQKRKELQENQDEIENMMNAIFKGVFVHRYRDAIAEIRAICIEEIGIWMKMYSDAFLNDSYLKYVGWTMHDKQGEVRLKCLTALQGLYYNKELNSKLELFTSRFKDRIVSMTLDKEYDVAVQAIKLLTLVLHSEEVLTAEDCENVYHLVYSAHRPVAVAAGEFLYKKQEPSASNTLYYKSIIIFILHEHAAYLVDSMWDCATDLLKDWECMNSLLLEEPLNGEEPLTDRQESALIEIMLCTIRQAAECHPPVGRGTGKRVLTAKEKKTQLDDRTKITELFAVALPQLLAKYSVDAEKVTNLLQLPQYFDLEIYTTGRLEKHLDALLRQIRDIVEKHTDIDVLEACSKTYHALCNEEFTIFNRVDIARSQLIDELADKFNRLLEDFLQEGEEPDEDDAYQVLSTLKRITAFHNAHDLSRWDLFGCNYKLLKTGIENGDMPEQIVIHALQCTHYVILWQLAKVTESSSTKYYNDYGDIIKETMSKTRQIDKIQCAKTLILSLQQLFNEMIQENGYNFDRSSPTFSGIKELARRFALTFGLDQLKTREAIAMLHKDGIEFAFKEPNPQGESHPPLNLAFLDILSEFSSKLLRQDKRTVYVYLEKFMTFQMSLRREDVWLPLMSYRNSLLAGGDDDTMSVISGISSRGSTVRNKKTKPATGKRKVPEGRTSLFLKFTRTDIHINCPYCSVFFSVTVLVCLNVIFSEQATSDLTWMLAQRQQEEAARQQQERAAMNYVKLRSNLQHAIRRGTSLMEDDEEPIVEDVMMSSEGRIEDLNEGMDFDTMDIDLPPSKNRRERTELKPDFFDPASIMDESVG</sequence>
<evidence type="ECO:0000313" key="6">
    <source>
        <dbReference type="Ensembl" id="ENSCUSP00005025420.1"/>
    </source>
</evidence>
<comment type="similarity">
    <text evidence="1 2">Belongs to the SCC3 family.</text>
</comment>
<keyword evidence="2" id="KW-0131">Cell cycle</keyword>
<keyword evidence="2" id="KW-0158">Chromosome</keyword>
<name>A0A8C3VBV0_CATUS</name>
<reference evidence="6" key="2">
    <citation type="submission" date="2025-08" db="UniProtKB">
        <authorList>
            <consortium name="Ensembl"/>
        </authorList>
    </citation>
    <scope>IDENTIFICATION</scope>
</reference>
<evidence type="ECO:0000259" key="5">
    <source>
        <dbReference type="PROSITE" id="PS51425"/>
    </source>
</evidence>
<dbReference type="InterPro" id="IPR020839">
    <property type="entry name" value="SCD"/>
</dbReference>
<dbReference type="GO" id="GO:0007062">
    <property type="term" value="P:sister chromatid cohesion"/>
    <property type="evidence" value="ECO:0007669"/>
    <property type="project" value="UniProtKB-UniRule"/>
</dbReference>
<dbReference type="GO" id="GO:0005634">
    <property type="term" value="C:nucleus"/>
    <property type="evidence" value="ECO:0007669"/>
    <property type="project" value="UniProtKB-SubCell"/>
</dbReference>
<dbReference type="AlphaFoldDB" id="A0A8C3VBV0"/>
<reference evidence="6" key="3">
    <citation type="submission" date="2025-09" db="UniProtKB">
        <authorList>
            <consortium name="Ensembl"/>
        </authorList>
    </citation>
    <scope>IDENTIFICATION</scope>
</reference>
<dbReference type="Pfam" id="PF08514">
    <property type="entry name" value="STAG"/>
    <property type="match status" value="1"/>
</dbReference>
<dbReference type="SUPFAM" id="SSF48371">
    <property type="entry name" value="ARM repeat"/>
    <property type="match status" value="1"/>
</dbReference>
<dbReference type="PANTHER" id="PTHR11199">
    <property type="entry name" value="STROMAL ANTIGEN"/>
    <property type="match status" value="1"/>
</dbReference>
<dbReference type="GO" id="GO:0008278">
    <property type="term" value="C:cohesin complex"/>
    <property type="evidence" value="ECO:0007669"/>
    <property type="project" value="UniProtKB-UniRule"/>
</dbReference>
<dbReference type="GO" id="GO:0007059">
    <property type="term" value="P:chromosome segregation"/>
    <property type="evidence" value="ECO:0007669"/>
    <property type="project" value="UniProtKB-KW"/>
</dbReference>
<dbReference type="Proteomes" id="UP000694563">
    <property type="component" value="Chromosome 14"/>
</dbReference>
<dbReference type="GO" id="GO:0000785">
    <property type="term" value="C:chromatin"/>
    <property type="evidence" value="ECO:0007669"/>
    <property type="project" value="UniProtKB-UniRule"/>
</dbReference>
<keyword evidence="7" id="KW-1185">Reference proteome</keyword>